<dbReference type="GO" id="GO:0043456">
    <property type="term" value="P:regulation of pentose-phosphate shunt"/>
    <property type="evidence" value="ECO:0007669"/>
    <property type="project" value="TreeGrafter"/>
</dbReference>
<dbReference type="CDD" id="cd07040">
    <property type="entry name" value="HP"/>
    <property type="match status" value="1"/>
</dbReference>
<dbReference type="OrthoDB" id="9781415at2"/>
<comment type="caution">
    <text evidence="2">The sequence shown here is derived from an EMBL/GenBank/DDBJ whole genome shotgun (WGS) entry which is preliminary data.</text>
</comment>
<proteinExistence type="predicted"/>
<sequence>MSRTATLTRVMVIRPGATDFDDQGRMKGSLDMPLSERGEQQVETLAAALADIPFKTIYCCPSESARATADRLSEAHDVKVKVVDAFKNVDHGLWHGKLIEEVRRNHPRVYRQGIDHAEEFCAPGGEGLMEAKARVLKALNKCVRKGRDEIVALVIPEPMASVVTSLLNGQPIEDLWRRETDSASWELIDTEI</sequence>
<dbReference type="GO" id="GO:0005829">
    <property type="term" value="C:cytosol"/>
    <property type="evidence" value="ECO:0007669"/>
    <property type="project" value="TreeGrafter"/>
</dbReference>
<dbReference type="InterPro" id="IPR013078">
    <property type="entry name" value="His_Pase_superF_clade-1"/>
</dbReference>
<dbReference type="InterPro" id="IPR051695">
    <property type="entry name" value="Phosphoglycerate_Mutase"/>
</dbReference>
<reference evidence="2 3" key="1">
    <citation type="submission" date="2019-02" db="EMBL/GenBank/DDBJ databases">
        <title>Deep-cultivation of Planctomycetes and their phenomic and genomic characterization uncovers novel biology.</title>
        <authorList>
            <person name="Wiegand S."/>
            <person name="Jogler M."/>
            <person name="Boedeker C."/>
            <person name="Pinto D."/>
            <person name="Vollmers J."/>
            <person name="Rivas-Marin E."/>
            <person name="Kohn T."/>
            <person name="Peeters S.H."/>
            <person name="Heuer A."/>
            <person name="Rast P."/>
            <person name="Oberbeckmann S."/>
            <person name="Bunk B."/>
            <person name="Jeske O."/>
            <person name="Meyerdierks A."/>
            <person name="Storesund J.E."/>
            <person name="Kallscheuer N."/>
            <person name="Luecker S."/>
            <person name="Lage O.M."/>
            <person name="Pohl T."/>
            <person name="Merkel B.J."/>
            <person name="Hornburger P."/>
            <person name="Mueller R.-W."/>
            <person name="Bruemmer F."/>
            <person name="Labrenz M."/>
            <person name="Spormann A.M."/>
            <person name="Op Den Camp H."/>
            <person name="Overmann J."/>
            <person name="Amann R."/>
            <person name="Jetten M.S.M."/>
            <person name="Mascher T."/>
            <person name="Medema M.H."/>
            <person name="Devos D.P."/>
            <person name="Kaster A.-K."/>
            <person name="Ovreas L."/>
            <person name="Rohde M."/>
            <person name="Galperin M.Y."/>
            <person name="Jogler C."/>
        </authorList>
    </citation>
    <scope>NUCLEOTIDE SEQUENCE [LARGE SCALE GENOMIC DNA]</scope>
    <source>
        <strain evidence="2 3">Pla52n</strain>
    </source>
</reference>
<dbReference type="EC" id="3.1.3.3" evidence="2"/>
<dbReference type="EMBL" id="SJPN01000001">
    <property type="protein sequence ID" value="TWU08265.1"/>
    <property type="molecule type" value="Genomic_DNA"/>
</dbReference>
<dbReference type="SUPFAM" id="SSF53254">
    <property type="entry name" value="Phosphoglycerate mutase-like"/>
    <property type="match status" value="1"/>
</dbReference>
<dbReference type="InterPro" id="IPR029033">
    <property type="entry name" value="His_PPase_superfam"/>
</dbReference>
<dbReference type="AlphaFoldDB" id="A0A5C6B7M7"/>
<evidence type="ECO:0000313" key="2">
    <source>
        <dbReference type="EMBL" id="TWU08265.1"/>
    </source>
</evidence>
<accession>A0A5C6B7M7</accession>
<keyword evidence="1 2" id="KW-0378">Hydrolase</keyword>
<dbReference type="Gene3D" id="3.40.50.1240">
    <property type="entry name" value="Phosphoglycerate mutase-like"/>
    <property type="match status" value="1"/>
</dbReference>
<protein>
    <submittedName>
        <fullName evidence="2">Phosphoserine phosphatase 1</fullName>
        <ecNumber evidence="2">3.1.3.3</ecNumber>
    </submittedName>
</protein>
<gene>
    <name evidence="2" type="primary">pspA</name>
    <name evidence="2" type="ORF">Pla52n_08470</name>
</gene>
<organism evidence="2 3">
    <name type="scientific">Stieleria varia</name>
    <dbReference type="NCBI Taxonomy" id="2528005"/>
    <lineage>
        <taxon>Bacteria</taxon>
        <taxon>Pseudomonadati</taxon>
        <taxon>Planctomycetota</taxon>
        <taxon>Planctomycetia</taxon>
        <taxon>Pirellulales</taxon>
        <taxon>Pirellulaceae</taxon>
        <taxon>Stieleria</taxon>
    </lineage>
</organism>
<dbReference type="Pfam" id="PF00300">
    <property type="entry name" value="His_Phos_1"/>
    <property type="match status" value="1"/>
</dbReference>
<dbReference type="PANTHER" id="PTHR46517">
    <property type="entry name" value="FRUCTOSE-2,6-BISPHOSPHATASE TIGAR"/>
    <property type="match status" value="1"/>
</dbReference>
<dbReference type="PANTHER" id="PTHR46517:SF1">
    <property type="entry name" value="FRUCTOSE-2,6-BISPHOSPHATASE TIGAR"/>
    <property type="match status" value="1"/>
</dbReference>
<dbReference type="GO" id="GO:0045820">
    <property type="term" value="P:negative regulation of glycolytic process"/>
    <property type="evidence" value="ECO:0007669"/>
    <property type="project" value="TreeGrafter"/>
</dbReference>
<evidence type="ECO:0000313" key="3">
    <source>
        <dbReference type="Proteomes" id="UP000320176"/>
    </source>
</evidence>
<dbReference type="RefSeq" id="WP_146518341.1">
    <property type="nucleotide sequence ID" value="NZ_CP151726.1"/>
</dbReference>
<name>A0A5C6B7M7_9BACT</name>
<dbReference type="GO" id="GO:0004331">
    <property type="term" value="F:fructose-2,6-bisphosphate 2-phosphatase activity"/>
    <property type="evidence" value="ECO:0007669"/>
    <property type="project" value="TreeGrafter"/>
</dbReference>
<evidence type="ECO:0000256" key="1">
    <source>
        <dbReference type="ARBA" id="ARBA00022801"/>
    </source>
</evidence>
<keyword evidence="3" id="KW-1185">Reference proteome</keyword>
<dbReference type="Proteomes" id="UP000320176">
    <property type="component" value="Unassembled WGS sequence"/>
</dbReference>